<evidence type="ECO:0000313" key="2">
    <source>
        <dbReference type="Proteomes" id="UP000240572"/>
    </source>
</evidence>
<dbReference type="AlphaFoldDB" id="A0A2P8D4F8"/>
<organism evidence="1 2">
    <name type="scientific">Taibaiella chishuiensis</name>
    <dbReference type="NCBI Taxonomy" id="1434707"/>
    <lineage>
        <taxon>Bacteria</taxon>
        <taxon>Pseudomonadati</taxon>
        <taxon>Bacteroidota</taxon>
        <taxon>Chitinophagia</taxon>
        <taxon>Chitinophagales</taxon>
        <taxon>Chitinophagaceae</taxon>
        <taxon>Taibaiella</taxon>
    </lineage>
</organism>
<gene>
    <name evidence="1" type="ORF">B0I18_104190</name>
</gene>
<proteinExistence type="predicted"/>
<dbReference type="Proteomes" id="UP000240572">
    <property type="component" value="Unassembled WGS sequence"/>
</dbReference>
<reference evidence="1 2" key="1">
    <citation type="submission" date="2018-03" db="EMBL/GenBank/DDBJ databases">
        <title>Genomic Encyclopedia of Type Strains, Phase III (KMG-III): the genomes of soil and plant-associated and newly described type strains.</title>
        <authorList>
            <person name="Whitman W."/>
        </authorList>
    </citation>
    <scope>NUCLEOTIDE SEQUENCE [LARGE SCALE GENOMIC DNA]</scope>
    <source>
        <strain evidence="1 2">CGMCC 1.12700</strain>
    </source>
</reference>
<evidence type="ECO:0000313" key="1">
    <source>
        <dbReference type="EMBL" id="PSK92092.1"/>
    </source>
</evidence>
<accession>A0A2P8D4F8</accession>
<name>A0A2P8D4F8_9BACT</name>
<protein>
    <submittedName>
        <fullName evidence="1">Uncharacterized protein</fullName>
    </submittedName>
</protein>
<keyword evidence="2" id="KW-1185">Reference proteome</keyword>
<sequence>MLICISSLVSAQEEKEEKATASFSKGDSVMSYETIDSQTLLLPTAIKSEKQNRSDSWTLKAGAVEPVKLSRIKTVNHTAGGREEFILRIDYRSGGSLAKRKFLILEQGACKRVKDVLVLLKRDDLEGELRCQVNDKCSIGTYDRNGNIIYFLVIDDREFLFTDKTIFTGLLRKFTKDSADPEKQQAPCCVHGK</sequence>
<dbReference type="EMBL" id="PYGD01000004">
    <property type="protein sequence ID" value="PSK92092.1"/>
    <property type="molecule type" value="Genomic_DNA"/>
</dbReference>
<comment type="caution">
    <text evidence="1">The sequence shown here is derived from an EMBL/GenBank/DDBJ whole genome shotgun (WGS) entry which is preliminary data.</text>
</comment>